<dbReference type="Gene3D" id="1.20.120.290">
    <property type="entry name" value="Oxygen-evolving enhancer protein 3 (PsbQ), four-helix up-down bundle"/>
    <property type="match status" value="1"/>
</dbReference>
<dbReference type="InterPro" id="IPR008797">
    <property type="entry name" value="PSII_PsbQ"/>
</dbReference>
<dbReference type="GO" id="GO:0005509">
    <property type="term" value="F:calcium ion binding"/>
    <property type="evidence" value="ECO:0007669"/>
    <property type="project" value="InterPro"/>
</dbReference>
<dbReference type="STRING" id="454136.NIES2119_26815"/>
<feature type="signal peptide" evidence="4">
    <location>
        <begin position="1"/>
        <end position="31"/>
    </location>
</feature>
<dbReference type="SUPFAM" id="SSF101112">
    <property type="entry name" value="Oxygen-evolving enhancer protein 3"/>
    <property type="match status" value="1"/>
</dbReference>
<evidence type="ECO:0000256" key="1">
    <source>
        <dbReference type="ARBA" id="ARBA00004370"/>
    </source>
</evidence>
<feature type="chain" id="PRO_5013069717" evidence="4">
    <location>
        <begin position="32"/>
        <end position="150"/>
    </location>
</feature>
<dbReference type="AlphaFoldDB" id="A0A1U7I7K1"/>
<sequence length="150" mass="16966">MFKARFRSLLALTLAFVATVLVSCGGSPTVAKPPTYTPAQIEQIQQYVSDLEKVQERLPELAKLIQDGNWVFVKNFIRGPLGELRSKLSYVERNLLPQDKTKARETSKELIESLILIDEAADGRDYNKAIRNFGVVQRELRSFLELTPQA</sequence>
<evidence type="ECO:0000256" key="4">
    <source>
        <dbReference type="SAM" id="SignalP"/>
    </source>
</evidence>
<dbReference type="GO" id="GO:0019898">
    <property type="term" value="C:extrinsic component of membrane"/>
    <property type="evidence" value="ECO:0007669"/>
    <property type="project" value="InterPro"/>
</dbReference>
<protein>
    <submittedName>
        <fullName evidence="5">Photosystem II protein PsbQ</fullName>
    </submittedName>
</protein>
<organism evidence="5 6">
    <name type="scientific">[Phormidium ambiguum] IAM M-71</name>
    <dbReference type="NCBI Taxonomy" id="454136"/>
    <lineage>
        <taxon>Bacteria</taxon>
        <taxon>Bacillati</taxon>
        <taxon>Cyanobacteriota</taxon>
        <taxon>Cyanophyceae</taxon>
        <taxon>Oscillatoriophycideae</taxon>
        <taxon>Aerosakkonematales</taxon>
        <taxon>Aerosakkonemataceae</taxon>
        <taxon>Floridanema</taxon>
    </lineage>
</organism>
<gene>
    <name evidence="5" type="ORF">NIES2119_26815</name>
</gene>
<dbReference type="EMBL" id="MRCE01000041">
    <property type="protein sequence ID" value="OKH32297.1"/>
    <property type="molecule type" value="Genomic_DNA"/>
</dbReference>
<evidence type="ECO:0000313" key="6">
    <source>
        <dbReference type="Proteomes" id="UP000185860"/>
    </source>
</evidence>
<dbReference type="OrthoDB" id="425184at2"/>
<dbReference type="InterPro" id="IPR023222">
    <property type="entry name" value="PsbQ-like_dom_sf"/>
</dbReference>
<dbReference type="NCBIfam" id="TIGR03042">
    <property type="entry name" value="PS_II_psbQ_bact"/>
    <property type="match status" value="1"/>
</dbReference>
<evidence type="ECO:0000256" key="3">
    <source>
        <dbReference type="ARBA" id="ARBA00023136"/>
    </source>
</evidence>
<dbReference type="Pfam" id="PF05757">
    <property type="entry name" value="PsbQ"/>
    <property type="match status" value="1"/>
</dbReference>
<keyword evidence="2" id="KW-0793">Thylakoid</keyword>
<dbReference type="RefSeq" id="WP_073596557.1">
    <property type="nucleotide sequence ID" value="NZ_MRCE01000041.1"/>
</dbReference>
<dbReference type="PROSITE" id="PS51257">
    <property type="entry name" value="PROKAR_LIPOPROTEIN"/>
    <property type="match status" value="1"/>
</dbReference>
<keyword evidence="3" id="KW-0472">Membrane</keyword>
<evidence type="ECO:0000313" key="5">
    <source>
        <dbReference type="EMBL" id="OKH32297.1"/>
    </source>
</evidence>
<dbReference type="Proteomes" id="UP000185860">
    <property type="component" value="Unassembled WGS sequence"/>
</dbReference>
<keyword evidence="4" id="KW-0732">Signal</keyword>
<dbReference type="InterPro" id="IPR017487">
    <property type="entry name" value="PSII_PsbQ_cyanobac"/>
</dbReference>
<comment type="caution">
    <text evidence="5">The sequence shown here is derived from an EMBL/GenBank/DDBJ whole genome shotgun (WGS) entry which is preliminary data.</text>
</comment>
<comment type="subcellular location">
    <subcellularLocation>
        <location evidence="1">Membrane</location>
    </subcellularLocation>
</comment>
<proteinExistence type="predicted"/>
<dbReference type="GO" id="GO:0015979">
    <property type="term" value="P:photosynthesis"/>
    <property type="evidence" value="ECO:0007669"/>
    <property type="project" value="InterPro"/>
</dbReference>
<reference evidence="5 6" key="1">
    <citation type="submission" date="2016-11" db="EMBL/GenBank/DDBJ databases">
        <title>Draft Genome Sequences of Nine Cyanobacterial Strains from Diverse Habitats.</title>
        <authorList>
            <person name="Zhu T."/>
            <person name="Hou S."/>
            <person name="Lu X."/>
            <person name="Hess W.R."/>
        </authorList>
    </citation>
    <scope>NUCLEOTIDE SEQUENCE [LARGE SCALE GENOMIC DNA]</scope>
    <source>
        <strain evidence="5 6">IAM M-71</strain>
    </source>
</reference>
<name>A0A1U7I7K1_9CYAN</name>
<evidence type="ECO:0000256" key="2">
    <source>
        <dbReference type="ARBA" id="ARBA00023078"/>
    </source>
</evidence>
<dbReference type="GO" id="GO:0009654">
    <property type="term" value="C:photosystem II oxygen evolving complex"/>
    <property type="evidence" value="ECO:0007669"/>
    <property type="project" value="InterPro"/>
</dbReference>
<accession>A0A1U7I7K1</accession>